<evidence type="ECO:0000313" key="9">
    <source>
        <dbReference type="Proteomes" id="UP001329430"/>
    </source>
</evidence>
<feature type="transmembrane region" description="Helical" evidence="6">
    <location>
        <begin position="38"/>
        <end position="61"/>
    </location>
</feature>
<protein>
    <recommendedName>
        <fullName evidence="7">TLC domain-containing protein</fullName>
    </recommendedName>
</protein>
<accession>A0AAN7VGR9</accession>
<reference evidence="8 9" key="1">
    <citation type="journal article" date="2024" name="Insects">
        <title>An Improved Chromosome-Level Genome Assembly of the Firefly Pyrocoelia pectoralis.</title>
        <authorList>
            <person name="Fu X."/>
            <person name="Meyer-Rochow V.B."/>
            <person name="Ballantyne L."/>
            <person name="Zhu X."/>
        </authorList>
    </citation>
    <scope>NUCLEOTIDE SEQUENCE [LARGE SCALE GENOMIC DNA]</scope>
    <source>
        <strain evidence="8">XCY_ONT2</strain>
    </source>
</reference>
<feature type="transmembrane region" description="Helical" evidence="6">
    <location>
        <begin position="192"/>
        <end position="209"/>
    </location>
</feature>
<dbReference type="PANTHER" id="PTHR31898:SF1">
    <property type="entry name" value="TLC DOMAIN-CONTAINING PROTEIN 5"/>
    <property type="match status" value="1"/>
</dbReference>
<keyword evidence="3 6" id="KW-1133">Transmembrane helix</keyword>
<evidence type="ECO:0000256" key="1">
    <source>
        <dbReference type="ARBA" id="ARBA00004141"/>
    </source>
</evidence>
<sequence length="229" mass="26707">MNKVAWAVFSIVVWNGLYLAAQSLLPNKSSEYYSCLRSLCHALFCIIFGLQQCIADAPLFSIPCKSNCDSQNGILLVSFGYFITNLLWCLYYQPHKRIMLIHHMYSCIVLTRTLFSGTYGRLTTCLIGVLEFSNPFLQARWLIRAHEQQHSELFKIVEIMFVLIFFLLRILIGTMVLIYVFSTSDISIEYKFHGLFIYTVSVAFMWEIYKYIISRHIQHTNVNMTYLLL</sequence>
<dbReference type="PANTHER" id="PTHR31898">
    <property type="entry name" value="TRANSMEMBRANE PROTEIN 136"/>
    <property type="match status" value="1"/>
</dbReference>
<dbReference type="InterPro" id="IPR006634">
    <property type="entry name" value="TLC-dom"/>
</dbReference>
<keyword evidence="4 5" id="KW-0472">Membrane</keyword>
<comment type="caution">
    <text evidence="8">The sequence shown here is derived from an EMBL/GenBank/DDBJ whole genome shotgun (WGS) entry which is preliminary data.</text>
</comment>
<dbReference type="AlphaFoldDB" id="A0AAN7VGR9"/>
<gene>
    <name evidence="8" type="ORF">RI129_007599</name>
</gene>
<keyword evidence="2 5" id="KW-0812">Transmembrane</keyword>
<evidence type="ECO:0000259" key="7">
    <source>
        <dbReference type="PROSITE" id="PS50922"/>
    </source>
</evidence>
<evidence type="ECO:0000256" key="6">
    <source>
        <dbReference type="SAM" id="Phobius"/>
    </source>
</evidence>
<feature type="transmembrane region" description="Helical" evidence="6">
    <location>
        <begin position="73"/>
        <end position="92"/>
    </location>
</feature>
<proteinExistence type="predicted"/>
<dbReference type="SMART" id="SM00724">
    <property type="entry name" value="TLC"/>
    <property type="match status" value="1"/>
</dbReference>
<name>A0AAN7VGR9_9COLE</name>
<feature type="transmembrane region" description="Helical" evidence="6">
    <location>
        <begin position="6"/>
        <end position="26"/>
    </location>
</feature>
<feature type="domain" description="TLC" evidence="7">
    <location>
        <begin position="27"/>
        <end position="219"/>
    </location>
</feature>
<evidence type="ECO:0000256" key="5">
    <source>
        <dbReference type="PROSITE-ProRule" id="PRU00205"/>
    </source>
</evidence>
<evidence type="ECO:0000256" key="3">
    <source>
        <dbReference type="ARBA" id="ARBA00022989"/>
    </source>
</evidence>
<evidence type="ECO:0000256" key="2">
    <source>
        <dbReference type="ARBA" id="ARBA00022692"/>
    </source>
</evidence>
<dbReference type="InterPro" id="IPR042512">
    <property type="entry name" value="TLCD5"/>
</dbReference>
<organism evidence="8 9">
    <name type="scientific">Pyrocoelia pectoralis</name>
    <dbReference type="NCBI Taxonomy" id="417401"/>
    <lineage>
        <taxon>Eukaryota</taxon>
        <taxon>Metazoa</taxon>
        <taxon>Ecdysozoa</taxon>
        <taxon>Arthropoda</taxon>
        <taxon>Hexapoda</taxon>
        <taxon>Insecta</taxon>
        <taxon>Pterygota</taxon>
        <taxon>Neoptera</taxon>
        <taxon>Endopterygota</taxon>
        <taxon>Coleoptera</taxon>
        <taxon>Polyphaga</taxon>
        <taxon>Elateriformia</taxon>
        <taxon>Elateroidea</taxon>
        <taxon>Lampyridae</taxon>
        <taxon>Lampyrinae</taxon>
        <taxon>Pyrocoelia</taxon>
    </lineage>
</organism>
<dbReference type="PROSITE" id="PS50922">
    <property type="entry name" value="TLC"/>
    <property type="match status" value="1"/>
</dbReference>
<comment type="subcellular location">
    <subcellularLocation>
        <location evidence="1">Membrane</location>
        <topology evidence="1">Multi-pass membrane protein</topology>
    </subcellularLocation>
</comment>
<evidence type="ECO:0000313" key="8">
    <source>
        <dbReference type="EMBL" id="KAK5643754.1"/>
    </source>
</evidence>
<keyword evidence="9" id="KW-1185">Reference proteome</keyword>
<dbReference type="Pfam" id="PF03798">
    <property type="entry name" value="TRAM_LAG1_CLN8"/>
    <property type="match status" value="1"/>
</dbReference>
<feature type="transmembrane region" description="Helical" evidence="6">
    <location>
        <begin position="159"/>
        <end position="180"/>
    </location>
</feature>
<dbReference type="Proteomes" id="UP001329430">
    <property type="component" value="Chromosome 5"/>
</dbReference>
<evidence type="ECO:0000256" key="4">
    <source>
        <dbReference type="ARBA" id="ARBA00023136"/>
    </source>
</evidence>
<dbReference type="GO" id="GO:0016020">
    <property type="term" value="C:membrane"/>
    <property type="evidence" value="ECO:0007669"/>
    <property type="project" value="UniProtKB-SubCell"/>
</dbReference>
<dbReference type="EMBL" id="JAVRBK010000005">
    <property type="protein sequence ID" value="KAK5643754.1"/>
    <property type="molecule type" value="Genomic_DNA"/>
</dbReference>